<proteinExistence type="predicted"/>
<keyword evidence="1" id="KW-0489">Methyltransferase</keyword>
<keyword evidence="2" id="KW-1185">Reference proteome</keyword>
<name>A0A6N1ABL6_9PROT</name>
<sequence>MPLFLPYEQAVLAGIVRFTAPRRLLEFGTAQGQTTFALAANSPADAEVHTVDIMQWTDYTRKCLRGDETIGAFYRSSPHAGKVRQIFRRVPDEVPDEIAALRGRYDYIHVDGDHSYGGVRTDTVTALDLAAPDAIFTWHDFYTFPDYVAEPPERRGVYPYLNELARSGGITLRHIVGTYLVVGCRTWPQDMPGVLVQPGEPEAPFGRRNLRLADTGWKQGAS</sequence>
<geneLocation type="plasmid" evidence="1 2">
    <name>unnamed1</name>
</geneLocation>
<keyword evidence="1" id="KW-0808">Transferase</keyword>
<keyword evidence="1" id="KW-0614">Plasmid</keyword>
<accession>A0A6N1ABL6</accession>
<dbReference type="GO" id="GO:0032259">
    <property type="term" value="P:methylation"/>
    <property type="evidence" value="ECO:0007669"/>
    <property type="project" value="UniProtKB-KW"/>
</dbReference>
<dbReference type="SUPFAM" id="SSF53335">
    <property type="entry name" value="S-adenosyl-L-methionine-dependent methyltransferases"/>
    <property type="match status" value="1"/>
</dbReference>
<dbReference type="Proteomes" id="UP000509702">
    <property type="component" value="Plasmid unnamed1"/>
</dbReference>
<evidence type="ECO:0000313" key="2">
    <source>
        <dbReference type="Proteomes" id="UP000509702"/>
    </source>
</evidence>
<protein>
    <submittedName>
        <fullName evidence="1">Class I SAM-dependent methyltransferase</fullName>
    </submittedName>
</protein>
<dbReference type="KEGG" id="aoz:HUE56_00855"/>
<reference evidence="1 2" key="1">
    <citation type="submission" date="2020-06" db="EMBL/GenBank/DDBJ databases">
        <title>Complete genome of Azosprillum oryzae KACC14407.</title>
        <authorList>
            <person name="Kim M."/>
            <person name="Park Y.-J."/>
            <person name="Shin J.-H."/>
        </authorList>
    </citation>
    <scope>NUCLEOTIDE SEQUENCE [LARGE SCALE GENOMIC DNA]</scope>
    <source>
        <strain evidence="1 2">KACC 14407</strain>
        <plasmid evidence="1 2">unnamed1</plasmid>
    </source>
</reference>
<evidence type="ECO:0000313" key="1">
    <source>
        <dbReference type="EMBL" id="QKS49091.1"/>
    </source>
</evidence>
<dbReference type="GO" id="GO:0008168">
    <property type="term" value="F:methyltransferase activity"/>
    <property type="evidence" value="ECO:0007669"/>
    <property type="project" value="UniProtKB-KW"/>
</dbReference>
<dbReference type="Gene3D" id="3.40.50.150">
    <property type="entry name" value="Vaccinia Virus protein VP39"/>
    <property type="match status" value="1"/>
</dbReference>
<dbReference type="EMBL" id="CP054615">
    <property type="protein sequence ID" value="QKS49091.1"/>
    <property type="molecule type" value="Genomic_DNA"/>
</dbReference>
<dbReference type="RefSeq" id="WP_174756968.1">
    <property type="nucleotide sequence ID" value="NZ_BSOV01000032.1"/>
</dbReference>
<dbReference type="AlphaFoldDB" id="A0A6N1ABL6"/>
<dbReference type="Pfam" id="PF13578">
    <property type="entry name" value="Methyltransf_24"/>
    <property type="match status" value="1"/>
</dbReference>
<organism evidence="1 2">
    <name type="scientific">Azospirillum oryzae</name>
    <dbReference type="NCBI Taxonomy" id="286727"/>
    <lineage>
        <taxon>Bacteria</taxon>
        <taxon>Pseudomonadati</taxon>
        <taxon>Pseudomonadota</taxon>
        <taxon>Alphaproteobacteria</taxon>
        <taxon>Rhodospirillales</taxon>
        <taxon>Azospirillaceae</taxon>
        <taxon>Azospirillum</taxon>
    </lineage>
</organism>
<gene>
    <name evidence="1" type="ORF">HUE56_00855</name>
</gene>
<dbReference type="InterPro" id="IPR029063">
    <property type="entry name" value="SAM-dependent_MTases_sf"/>
</dbReference>